<dbReference type="SUPFAM" id="SSF53335">
    <property type="entry name" value="S-adenosyl-L-methionine-dependent methyltransferases"/>
    <property type="match status" value="1"/>
</dbReference>
<keyword evidence="2" id="KW-0808">Transferase</keyword>
<protein>
    <submittedName>
        <fullName evidence="2">SAM-dependent methyltransferase</fullName>
    </submittedName>
</protein>
<dbReference type="GO" id="GO:0008168">
    <property type="term" value="F:methyltransferase activity"/>
    <property type="evidence" value="ECO:0007669"/>
    <property type="project" value="UniProtKB-KW"/>
</dbReference>
<reference evidence="2 3" key="1">
    <citation type="submission" date="2018-10" db="EMBL/GenBank/DDBJ databases">
        <title>Isolation from soil.</title>
        <authorList>
            <person name="Hu J."/>
        </authorList>
    </citation>
    <scope>NUCLEOTIDE SEQUENCE [LARGE SCALE GENOMIC DNA]</scope>
    <source>
        <strain evidence="2 3">NEAU-Ht49</strain>
    </source>
</reference>
<sequence>MEQCNQPVRRDWAAWHDAYDEPGSALSRRLWTVQQRLREAVDAAPQGRIRAISLCAGQGRDLIGALRDHPRRDDLAGRLVELDPANVRRAGAAARDAGLKRVSAVVGDASRTDAYAGAVPANVVLVCGVFGNIADVDIERTIGHLPQLCAPGASVVWTRNRQPPDVTPRIREWFAEHDFEERWISPPEESAYGVGMHRFTGTPQPLRRGGQMFTFVGYDVLRKGRPWPE</sequence>
<feature type="domain" description="Methyltransferase" evidence="1">
    <location>
        <begin position="29"/>
        <end position="165"/>
    </location>
</feature>
<dbReference type="InterPro" id="IPR029063">
    <property type="entry name" value="SAM-dependent_MTases_sf"/>
</dbReference>
<gene>
    <name evidence="2" type="ORF">EBO15_25930</name>
</gene>
<dbReference type="EMBL" id="RFFG01000052">
    <property type="protein sequence ID" value="RMI40572.1"/>
    <property type="molecule type" value="Genomic_DNA"/>
</dbReference>
<dbReference type="Proteomes" id="UP000282674">
    <property type="component" value="Unassembled WGS sequence"/>
</dbReference>
<dbReference type="Pfam" id="PF12147">
    <property type="entry name" value="Methyltransf_20"/>
    <property type="match status" value="1"/>
</dbReference>
<dbReference type="RefSeq" id="WP_122197052.1">
    <property type="nucleotide sequence ID" value="NZ_JBHSKC010000005.1"/>
</dbReference>
<evidence type="ECO:0000313" key="3">
    <source>
        <dbReference type="Proteomes" id="UP000282674"/>
    </source>
</evidence>
<proteinExistence type="predicted"/>
<dbReference type="InterPro" id="IPR022744">
    <property type="entry name" value="MeTrfase_dom_put"/>
</dbReference>
<evidence type="ECO:0000259" key="1">
    <source>
        <dbReference type="Pfam" id="PF12147"/>
    </source>
</evidence>
<name>A0A3M2LTL8_9ACTN</name>
<keyword evidence="2" id="KW-0489">Methyltransferase</keyword>
<evidence type="ECO:0000313" key="2">
    <source>
        <dbReference type="EMBL" id="RMI40572.1"/>
    </source>
</evidence>
<dbReference type="Gene3D" id="3.40.50.150">
    <property type="entry name" value="Vaccinia Virus protein VP39"/>
    <property type="match status" value="1"/>
</dbReference>
<dbReference type="AlphaFoldDB" id="A0A3M2LTL8"/>
<organism evidence="2 3">
    <name type="scientific">Actinomadura harenae</name>
    <dbReference type="NCBI Taxonomy" id="2483351"/>
    <lineage>
        <taxon>Bacteria</taxon>
        <taxon>Bacillati</taxon>
        <taxon>Actinomycetota</taxon>
        <taxon>Actinomycetes</taxon>
        <taxon>Streptosporangiales</taxon>
        <taxon>Thermomonosporaceae</taxon>
        <taxon>Actinomadura</taxon>
    </lineage>
</organism>
<keyword evidence="3" id="KW-1185">Reference proteome</keyword>
<accession>A0A3M2LTL8</accession>
<dbReference type="GO" id="GO:0032259">
    <property type="term" value="P:methylation"/>
    <property type="evidence" value="ECO:0007669"/>
    <property type="project" value="UniProtKB-KW"/>
</dbReference>
<comment type="caution">
    <text evidence="2">The sequence shown here is derived from an EMBL/GenBank/DDBJ whole genome shotgun (WGS) entry which is preliminary data.</text>
</comment>
<dbReference type="OrthoDB" id="8163513at2"/>